<dbReference type="EMBL" id="JAPQKQ010000004">
    <property type="protein sequence ID" value="KAJ5201023.1"/>
    <property type="molecule type" value="Genomic_DNA"/>
</dbReference>
<protein>
    <submittedName>
        <fullName evidence="2">Uncharacterized protein</fullName>
    </submittedName>
</protein>
<accession>A0A9W9MGR8</accession>
<dbReference type="AlphaFoldDB" id="A0A9W9MGR8"/>
<evidence type="ECO:0000256" key="1">
    <source>
        <dbReference type="SAM" id="MobiDB-lite"/>
    </source>
</evidence>
<reference evidence="2" key="2">
    <citation type="journal article" date="2023" name="IMA Fungus">
        <title>Comparative genomic study of the Penicillium genus elucidates a diverse pangenome and 15 lateral gene transfer events.</title>
        <authorList>
            <person name="Petersen C."/>
            <person name="Sorensen T."/>
            <person name="Nielsen M.R."/>
            <person name="Sondergaard T.E."/>
            <person name="Sorensen J.L."/>
            <person name="Fitzpatrick D.A."/>
            <person name="Frisvad J.C."/>
            <person name="Nielsen K.L."/>
        </authorList>
    </citation>
    <scope>NUCLEOTIDE SEQUENCE</scope>
    <source>
        <strain evidence="2">IBT 20477</strain>
    </source>
</reference>
<name>A0A9W9MGR8_9EURO</name>
<organism evidence="2 3">
    <name type="scientific">Penicillium cf. viridicatum</name>
    <dbReference type="NCBI Taxonomy" id="2972119"/>
    <lineage>
        <taxon>Eukaryota</taxon>
        <taxon>Fungi</taxon>
        <taxon>Dikarya</taxon>
        <taxon>Ascomycota</taxon>
        <taxon>Pezizomycotina</taxon>
        <taxon>Eurotiomycetes</taxon>
        <taxon>Eurotiomycetidae</taxon>
        <taxon>Eurotiales</taxon>
        <taxon>Aspergillaceae</taxon>
        <taxon>Penicillium</taxon>
    </lineage>
</organism>
<evidence type="ECO:0000313" key="2">
    <source>
        <dbReference type="EMBL" id="KAJ5201023.1"/>
    </source>
</evidence>
<feature type="region of interest" description="Disordered" evidence="1">
    <location>
        <begin position="1"/>
        <end position="22"/>
    </location>
</feature>
<keyword evidence="3" id="KW-1185">Reference proteome</keyword>
<dbReference type="OrthoDB" id="4491390at2759"/>
<comment type="caution">
    <text evidence="2">The sequence shown here is derived from an EMBL/GenBank/DDBJ whole genome shotgun (WGS) entry which is preliminary data.</text>
</comment>
<sequence>MEGSFGEAPSESTSARFLEPSKTKIPPTEPLFGLAYCFSSKDNPMLHMMFWVQLVVLQPIIYRARSIVNAHTDDKPPTHAVEDHEYLLSGTYANEIARATPYCLQESMKSSCIQIVIFVTSAISTTFLDFEHRDKFDWCQHVFCHMADRGFDTALHLTALARARWDHRASRRKKLTCLSLRRQIS</sequence>
<evidence type="ECO:0000313" key="3">
    <source>
        <dbReference type="Proteomes" id="UP001150942"/>
    </source>
</evidence>
<reference evidence="2" key="1">
    <citation type="submission" date="2022-11" db="EMBL/GenBank/DDBJ databases">
        <authorList>
            <person name="Petersen C."/>
        </authorList>
    </citation>
    <scope>NUCLEOTIDE SEQUENCE</scope>
    <source>
        <strain evidence="2">IBT 20477</strain>
    </source>
</reference>
<dbReference type="Proteomes" id="UP001150942">
    <property type="component" value="Unassembled WGS sequence"/>
</dbReference>
<gene>
    <name evidence="2" type="ORF">N7449_005826</name>
</gene>
<proteinExistence type="predicted"/>